<dbReference type="EMBL" id="VWXL01000046">
    <property type="protein sequence ID" value="MVB10599.1"/>
    <property type="molecule type" value="Genomic_DNA"/>
</dbReference>
<dbReference type="EMBL" id="CP060286">
    <property type="protein sequence ID" value="QNK41626.1"/>
    <property type="molecule type" value="Genomic_DNA"/>
</dbReference>
<dbReference type="GO" id="GO:0003677">
    <property type="term" value="F:DNA binding"/>
    <property type="evidence" value="ECO:0007669"/>
    <property type="project" value="UniProtKB-KW"/>
</dbReference>
<comment type="similarity">
    <text evidence="1 3">Belongs to the UPF0122 family.</text>
</comment>
<dbReference type="NCBIfam" id="NF045758">
    <property type="entry name" value="YlxM"/>
    <property type="match status" value="1"/>
</dbReference>
<dbReference type="HAMAP" id="MF_00245">
    <property type="entry name" value="UPF0122"/>
    <property type="match status" value="1"/>
</dbReference>
<dbReference type="PANTHER" id="PTHR40083">
    <property type="entry name" value="UPF0122 PROTEIN CBO2450/CLC_2298"/>
    <property type="match status" value="1"/>
</dbReference>
<keyword evidence="6" id="KW-1185">Reference proteome</keyword>
<reference evidence="5 7" key="2">
    <citation type="submission" date="2020-08" db="EMBL/GenBank/DDBJ databases">
        <title>The isolate Caproiciproducens sp. 7D4C2 produces n-caproate at mildly acidic conditions from hexoses: genome and rBOX comparison with related strains and chain-elongating bacteria.</title>
        <authorList>
            <person name="Esquivel-Elizondo S."/>
            <person name="Bagci C."/>
            <person name="Temovska M."/>
            <person name="Jeon B.S."/>
            <person name="Bessarab I."/>
            <person name="Williams R.B.H."/>
            <person name="Huson D.H."/>
            <person name="Angenent L.T."/>
        </authorList>
    </citation>
    <scope>NUCLEOTIDE SEQUENCE [LARGE SCALE GENOMIC DNA]</scope>
    <source>
        <strain evidence="5 7">7D4C2</strain>
    </source>
</reference>
<evidence type="ECO:0000313" key="7">
    <source>
        <dbReference type="Proteomes" id="UP000515909"/>
    </source>
</evidence>
<dbReference type="KEGG" id="cfem:HCR03_05050"/>
<comment type="function">
    <text evidence="2 3">Might take part in the signal recognition particle (SRP) pathway. This is inferred from the conservation of its genetic proximity to ftsY/ffh. May be a regulatory protein.</text>
</comment>
<dbReference type="Proteomes" id="UP000515909">
    <property type="component" value="Chromosome"/>
</dbReference>
<proteinExistence type="inferred from homology"/>
<accession>A0A6N8HY26</accession>
<dbReference type="InterPro" id="IPR036388">
    <property type="entry name" value="WH-like_DNA-bd_sf"/>
</dbReference>
<dbReference type="InterPro" id="IPR007394">
    <property type="entry name" value="UPF0122"/>
</dbReference>
<evidence type="ECO:0000313" key="6">
    <source>
        <dbReference type="Proteomes" id="UP000469440"/>
    </source>
</evidence>
<organism evidence="4 6">
    <name type="scientific">Caproicibacter fermentans</name>
    <dbReference type="NCBI Taxonomy" id="2576756"/>
    <lineage>
        <taxon>Bacteria</taxon>
        <taxon>Bacillati</taxon>
        <taxon>Bacillota</taxon>
        <taxon>Clostridia</taxon>
        <taxon>Eubacteriales</taxon>
        <taxon>Acutalibacteraceae</taxon>
        <taxon>Caproicibacter</taxon>
    </lineage>
</organism>
<evidence type="ECO:0000313" key="4">
    <source>
        <dbReference type="EMBL" id="MVB10599.1"/>
    </source>
</evidence>
<dbReference type="Gene3D" id="1.10.10.10">
    <property type="entry name" value="Winged helix-like DNA-binding domain superfamily/Winged helix DNA-binding domain"/>
    <property type="match status" value="1"/>
</dbReference>
<dbReference type="SUPFAM" id="SSF88659">
    <property type="entry name" value="Sigma3 and sigma4 domains of RNA polymerase sigma factors"/>
    <property type="match status" value="1"/>
</dbReference>
<keyword evidence="5" id="KW-0238">DNA-binding</keyword>
<dbReference type="PANTHER" id="PTHR40083:SF1">
    <property type="entry name" value="UPF0122 PROTEIN YLXM"/>
    <property type="match status" value="1"/>
</dbReference>
<gene>
    <name evidence="4" type="ORF">CAFE_12940</name>
    <name evidence="5" type="ORF">HCR03_05050</name>
</gene>
<dbReference type="RefSeq" id="WP_066647828.1">
    <property type="nucleotide sequence ID" value="NZ_CP060286.1"/>
</dbReference>
<dbReference type="Proteomes" id="UP000469440">
    <property type="component" value="Unassembled WGS sequence"/>
</dbReference>
<sequence>MAKDLNISLLLDFYGSMLTEKQRRIVEYYYDDDLSLSEIAENEGITRQGVRDFVKRSEGLLLEMEQKLGLVRRFREMMDGLQKIDEAAGRIREYNEHYIYAREIDESAKQILEITRRLCE</sequence>
<dbReference type="InterPro" id="IPR013324">
    <property type="entry name" value="RNA_pol_sigma_r3/r4-like"/>
</dbReference>
<evidence type="ECO:0000256" key="3">
    <source>
        <dbReference type="HAMAP-Rule" id="MF_00245"/>
    </source>
</evidence>
<evidence type="ECO:0000256" key="1">
    <source>
        <dbReference type="ARBA" id="ARBA00008720"/>
    </source>
</evidence>
<accession>A0A7G8TDD5</accession>
<name>A0A6N8HY26_9FIRM</name>
<evidence type="ECO:0000256" key="2">
    <source>
        <dbReference type="ARBA" id="ARBA00024764"/>
    </source>
</evidence>
<dbReference type="Pfam" id="PF04297">
    <property type="entry name" value="UPF0122"/>
    <property type="match status" value="1"/>
</dbReference>
<protein>
    <recommendedName>
        <fullName evidence="3">UPF0122 protein CAFE_12940</fullName>
    </recommendedName>
</protein>
<dbReference type="InterPro" id="IPR054831">
    <property type="entry name" value="UPF0122_fam_protein"/>
</dbReference>
<dbReference type="OrthoDB" id="6392at2"/>
<evidence type="ECO:0000313" key="5">
    <source>
        <dbReference type="EMBL" id="QNK41626.1"/>
    </source>
</evidence>
<reference evidence="4 6" key="1">
    <citation type="submission" date="2019-09" db="EMBL/GenBank/DDBJ databases">
        <title>Genome sequence of Clostridium sp. EA1.</title>
        <authorList>
            <person name="Poehlein A."/>
            <person name="Bengelsdorf F.R."/>
            <person name="Daniel R."/>
        </authorList>
    </citation>
    <scope>NUCLEOTIDE SEQUENCE [LARGE SCALE GENOMIC DNA]</scope>
    <source>
        <strain evidence="4 6">EA1</strain>
    </source>
</reference>
<dbReference type="AlphaFoldDB" id="A0A6N8HY26"/>